<reference evidence="2 3" key="1">
    <citation type="submission" date="2015-12" db="EMBL/GenBank/DDBJ databases">
        <title>The genome of Folsomia candida.</title>
        <authorList>
            <person name="Faddeeva A."/>
            <person name="Derks M.F."/>
            <person name="Anvar Y."/>
            <person name="Smit S."/>
            <person name="Van Straalen N."/>
            <person name="Roelofs D."/>
        </authorList>
    </citation>
    <scope>NUCLEOTIDE SEQUENCE [LARGE SCALE GENOMIC DNA]</scope>
    <source>
        <strain evidence="2 3">VU population</strain>
        <tissue evidence="2">Whole body</tissue>
    </source>
</reference>
<evidence type="ECO:0000313" key="2">
    <source>
        <dbReference type="EMBL" id="OXA59313.1"/>
    </source>
</evidence>
<dbReference type="AlphaFoldDB" id="A0A226ENU0"/>
<organism evidence="2 3">
    <name type="scientific">Folsomia candida</name>
    <name type="common">Springtail</name>
    <dbReference type="NCBI Taxonomy" id="158441"/>
    <lineage>
        <taxon>Eukaryota</taxon>
        <taxon>Metazoa</taxon>
        <taxon>Ecdysozoa</taxon>
        <taxon>Arthropoda</taxon>
        <taxon>Hexapoda</taxon>
        <taxon>Collembola</taxon>
        <taxon>Entomobryomorpha</taxon>
        <taxon>Isotomoidea</taxon>
        <taxon>Isotomidae</taxon>
        <taxon>Proisotominae</taxon>
        <taxon>Folsomia</taxon>
    </lineage>
</organism>
<evidence type="ECO:0000256" key="1">
    <source>
        <dbReference type="SAM" id="SignalP"/>
    </source>
</evidence>
<accession>A0A226ENU0</accession>
<sequence length="381" mass="43435">MPTNANISSHFFFLVLLFIIIFSFIPKTLAQVGVGKVNKISCTPNEKHFYDCRNETFERFHCCFTVSGTTQTPKQDWDLYEGILGPNGISKIEIEYCKPNETLSSECNRTIERFKNQTTDEVVCAALPAIASSLIPNSTEMVQGRCRSTKEKKVVGSVKFFGKKLYEPESWGHDKVLVGQPCDYKAYTERNIPALLERYILCPYDRAYMETEFDKLLEEAYYLDKMLYRLCLGSRQILECKNVNQSDPIGGTDYRCVCMQRSWTIRRSKDVTDMIEMANTSPYLKPGEHSPYHLYVGCKVNGPSLSRLKVLPDLQCEQDAACESTLKPNRKCVAKDDCKCICSRGYKCEGDDGRSRASESMIWKKVGPIMTTFFVMLSLAR</sequence>
<protein>
    <submittedName>
        <fullName evidence="2">Uncharacterized protein</fullName>
    </submittedName>
</protein>
<feature type="chain" id="PRO_5013302428" evidence="1">
    <location>
        <begin position="31"/>
        <end position="381"/>
    </location>
</feature>
<feature type="signal peptide" evidence="1">
    <location>
        <begin position="1"/>
        <end position="30"/>
    </location>
</feature>
<comment type="caution">
    <text evidence="2">The sequence shown here is derived from an EMBL/GenBank/DDBJ whole genome shotgun (WGS) entry which is preliminary data.</text>
</comment>
<dbReference type="EMBL" id="LNIX01000002">
    <property type="protein sequence ID" value="OXA59313.1"/>
    <property type="molecule type" value="Genomic_DNA"/>
</dbReference>
<gene>
    <name evidence="2" type="ORF">Fcan01_04133</name>
</gene>
<dbReference type="Proteomes" id="UP000198287">
    <property type="component" value="Unassembled WGS sequence"/>
</dbReference>
<evidence type="ECO:0000313" key="3">
    <source>
        <dbReference type="Proteomes" id="UP000198287"/>
    </source>
</evidence>
<proteinExistence type="predicted"/>
<keyword evidence="1" id="KW-0732">Signal</keyword>
<name>A0A226ENU0_FOLCA</name>
<keyword evidence="3" id="KW-1185">Reference proteome</keyword>